<dbReference type="EMBL" id="JADINF010000186">
    <property type="protein sequence ID" value="MBO8424810.1"/>
    <property type="molecule type" value="Genomic_DNA"/>
</dbReference>
<evidence type="ECO:0000259" key="7">
    <source>
        <dbReference type="Pfam" id="PF02687"/>
    </source>
</evidence>
<dbReference type="InterPro" id="IPR003838">
    <property type="entry name" value="ABC3_permease_C"/>
</dbReference>
<keyword evidence="3 6" id="KW-0812">Transmembrane</keyword>
<feature type="transmembrane region" description="Helical" evidence="6">
    <location>
        <begin position="323"/>
        <end position="347"/>
    </location>
</feature>
<feature type="transmembrane region" description="Helical" evidence="6">
    <location>
        <begin position="417"/>
        <end position="441"/>
    </location>
</feature>
<accession>A0A940IDU1</accession>
<dbReference type="GO" id="GO:0005886">
    <property type="term" value="C:plasma membrane"/>
    <property type="evidence" value="ECO:0007669"/>
    <property type="project" value="UniProtKB-SubCell"/>
</dbReference>
<keyword evidence="4 6" id="KW-1133">Transmembrane helix</keyword>
<evidence type="ECO:0000256" key="6">
    <source>
        <dbReference type="SAM" id="Phobius"/>
    </source>
</evidence>
<feature type="transmembrane region" description="Helical" evidence="6">
    <location>
        <begin position="7"/>
        <end position="27"/>
    </location>
</feature>
<evidence type="ECO:0000256" key="5">
    <source>
        <dbReference type="ARBA" id="ARBA00023136"/>
    </source>
</evidence>
<keyword evidence="5 6" id="KW-0472">Membrane</keyword>
<evidence type="ECO:0000256" key="4">
    <source>
        <dbReference type="ARBA" id="ARBA00022989"/>
    </source>
</evidence>
<dbReference type="AlphaFoldDB" id="A0A940IDU1"/>
<feature type="transmembrane region" description="Helical" evidence="6">
    <location>
        <begin position="78"/>
        <end position="102"/>
    </location>
</feature>
<comment type="subcellular location">
    <subcellularLocation>
        <location evidence="1">Cell membrane</location>
        <topology evidence="1">Multi-pass membrane protein</topology>
    </subcellularLocation>
</comment>
<evidence type="ECO:0000256" key="3">
    <source>
        <dbReference type="ARBA" id="ARBA00022692"/>
    </source>
</evidence>
<dbReference type="Proteomes" id="UP000727857">
    <property type="component" value="Unassembled WGS sequence"/>
</dbReference>
<comment type="caution">
    <text evidence="8">The sequence shown here is derived from an EMBL/GenBank/DDBJ whole genome shotgun (WGS) entry which is preliminary data.</text>
</comment>
<evidence type="ECO:0000256" key="2">
    <source>
        <dbReference type="ARBA" id="ARBA00022475"/>
    </source>
</evidence>
<organism evidence="8 9">
    <name type="scientific">Candidatus Stercoripulliclostridium pullicola</name>
    <dbReference type="NCBI Taxonomy" id="2840953"/>
    <lineage>
        <taxon>Bacteria</taxon>
        <taxon>Bacillati</taxon>
        <taxon>Bacillota</taxon>
        <taxon>Clostridia</taxon>
        <taxon>Eubacteriales</taxon>
        <taxon>Candidatus Stercoripulliclostridium</taxon>
    </lineage>
</organism>
<reference evidence="8" key="1">
    <citation type="submission" date="2020-10" db="EMBL/GenBank/DDBJ databases">
        <authorList>
            <person name="Gilroy R."/>
        </authorList>
    </citation>
    <scope>NUCLEOTIDE SEQUENCE</scope>
    <source>
        <strain evidence="8">517</strain>
    </source>
</reference>
<keyword evidence="2" id="KW-1003">Cell membrane</keyword>
<evidence type="ECO:0000313" key="9">
    <source>
        <dbReference type="Proteomes" id="UP000727857"/>
    </source>
</evidence>
<protein>
    <submittedName>
        <fullName evidence="8">ABC transporter permease</fullName>
    </submittedName>
</protein>
<feature type="domain" description="ABC3 transporter permease C-terminal" evidence="7">
    <location>
        <begin position="326"/>
        <end position="444"/>
    </location>
</feature>
<dbReference type="Pfam" id="PF02687">
    <property type="entry name" value="FtsX"/>
    <property type="match status" value="1"/>
</dbReference>
<proteinExistence type="predicted"/>
<feature type="non-terminal residue" evidence="8">
    <location>
        <position position="1"/>
    </location>
</feature>
<evidence type="ECO:0000256" key="1">
    <source>
        <dbReference type="ARBA" id="ARBA00004651"/>
    </source>
</evidence>
<gene>
    <name evidence="8" type="ORF">IAB16_07300</name>
</gene>
<reference evidence="8" key="2">
    <citation type="journal article" date="2021" name="PeerJ">
        <title>Extensive microbial diversity within the chicken gut microbiome revealed by metagenomics and culture.</title>
        <authorList>
            <person name="Gilroy R."/>
            <person name="Ravi A."/>
            <person name="Getino M."/>
            <person name="Pursley I."/>
            <person name="Horton D.L."/>
            <person name="Alikhan N.F."/>
            <person name="Baker D."/>
            <person name="Gharbi K."/>
            <person name="Hall N."/>
            <person name="Watson M."/>
            <person name="Adriaenssens E.M."/>
            <person name="Foster-Nyarko E."/>
            <person name="Jarju S."/>
            <person name="Secka A."/>
            <person name="Antonio M."/>
            <person name="Oren A."/>
            <person name="Chaudhuri R.R."/>
            <person name="La Ragione R."/>
            <person name="Hildebrand F."/>
            <person name="Pallen M.J."/>
        </authorList>
    </citation>
    <scope>NUCLEOTIDE SEQUENCE</scope>
    <source>
        <strain evidence="8">517</strain>
    </source>
</reference>
<name>A0A940IDU1_9FIRM</name>
<evidence type="ECO:0000313" key="8">
    <source>
        <dbReference type="EMBL" id="MBO8424810.1"/>
    </source>
</evidence>
<feature type="transmembrane region" description="Helical" evidence="6">
    <location>
        <begin position="33"/>
        <end position="66"/>
    </location>
</feature>
<sequence>FARRAPAWFAIASTVLFAGAFTGLFFADGDALMPMMIVFLVSTVIWAVATVPHVLSAAGALCVRIFPKREANIAAMEMPVNAGVTTVAVMLSLVIAFVWTGYCIVDVVRMTSVPADARFTSDFVVPSYAVDVEAQNGILIDYLAVDGITDGSYAEKIALYNIIRDDGSSYACDAAIQLLIVPSGEAFPYVCPEVDPEAVEKFETVTRPIILHYSAMEEGGFEIGDKVRLEVWSPAGHCFLDGEFEVAGADYTFTCYDNIAFIRASDCVNEAGERILGNIFYYLNGDKNAFPEIRDAIDKNNVTIFEREYYYAQNSFNAVLLDMLGAFVAVIFAVAALGMIDLVAVTAAERKREFAVYRFSGMTAGGAFRLALTEATVISVTGFVAGFIFSLGINQTVPALALIVGRYVPRTLFETEIAYIALSGGGIVFLCWLAFTSFTALAARKSDRFNAGTGLMIE</sequence>